<evidence type="ECO:0000313" key="2">
    <source>
        <dbReference type="EMBL" id="MBD2182375.1"/>
    </source>
</evidence>
<dbReference type="Gene3D" id="2.160.20.10">
    <property type="entry name" value="Single-stranded right-handed beta-helix, Pectin lyase-like"/>
    <property type="match status" value="2"/>
</dbReference>
<dbReference type="AlphaFoldDB" id="A0A926ZGV4"/>
<comment type="caution">
    <text evidence="2">The sequence shown here is derived from an EMBL/GenBank/DDBJ whole genome shotgun (WGS) entry which is preliminary data.</text>
</comment>
<gene>
    <name evidence="2" type="ORF">H6G03_14940</name>
</gene>
<dbReference type="NCBIfam" id="TIGR01901">
    <property type="entry name" value="adhes_NPXG"/>
    <property type="match status" value="1"/>
</dbReference>
<keyword evidence="3" id="KW-1185">Reference proteome</keyword>
<dbReference type="SUPFAM" id="SSF51126">
    <property type="entry name" value="Pectin lyase-like"/>
    <property type="match status" value="3"/>
</dbReference>
<reference evidence="2" key="2">
    <citation type="submission" date="2020-08" db="EMBL/GenBank/DDBJ databases">
        <authorList>
            <person name="Chen M."/>
            <person name="Teng W."/>
            <person name="Zhao L."/>
            <person name="Hu C."/>
            <person name="Zhou Y."/>
            <person name="Han B."/>
            <person name="Song L."/>
            <person name="Shu W."/>
        </authorList>
    </citation>
    <scope>NUCLEOTIDE SEQUENCE</scope>
    <source>
        <strain evidence="2">FACHB-1375</strain>
    </source>
</reference>
<dbReference type="Pfam" id="PF05860">
    <property type="entry name" value="TPS"/>
    <property type="match status" value="1"/>
</dbReference>
<organism evidence="2 3">
    <name type="scientific">Aerosakkonema funiforme FACHB-1375</name>
    <dbReference type="NCBI Taxonomy" id="2949571"/>
    <lineage>
        <taxon>Bacteria</taxon>
        <taxon>Bacillati</taxon>
        <taxon>Cyanobacteriota</taxon>
        <taxon>Cyanophyceae</taxon>
        <taxon>Oscillatoriophycideae</taxon>
        <taxon>Aerosakkonematales</taxon>
        <taxon>Aerosakkonemataceae</taxon>
        <taxon>Aerosakkonema</taxon>
    </lineage>
</organism>
<sequence length="831" mass="85940">MLISHISKHSPSSLCKAFSSILHYAILLTLPLSFFSGQVNAQIIPDDTLPNNSIVVPNNNTLIINGGTVAGSNIFHSFEEFSFPTGTEAFFNNGSNIQNIFSRVTGGKVSNIDGTIRTNGTANLFLLNPSGIIFGLNARLNIGGSFIGSTGNSIQFSDGNSFSAIAPQAPTLLTVSVPIGLQFEQNIGTIQVQGTGHSFTAQNPTASPINRGESTSGLRVKPGQTLVLVGGNINFYGGTVTAEKGRIELGGVGTGEVSIRETNSGWILGYEKVQEFGDINLSQQAAVDASGQGSRSIQIVGRQVNLTDGSIALIQNQGKQTSGTIIVSASDLLELNGVNKNATFRSSLINETIEEGQGGEITILSRRLIISHGGAILSRSFANGKGGNLTVNAFEYVEVSDFSTLNPGIGSLLSARSFSSGNAGDIIVSTQNLTVSNGGVLAAPSAGGTGKAGNVTINAAESVIVSGIIQNNLQPASIGSATITVGDAGNVTINTSRVVVRDGGIISTSTLNSGSAGDLIINASDSVEVSGKPERGGLPSGIQSDAPIQTEAFRKRFGLPDTPSGNSGTVTINTPRLTISDGARVSAANEGTGIAGNVNINAGSILLDRVGNISAKTESGEGGNINITTDFLQLRRASQISTQAGGTGNGGNLTINANTFAILEGSEVNANAFQGTGGNIQINSQGLFASPDSQITASSQLGVSGSININSPEVNTTGALIELPQNPVDPTQQVVAACTPDKNNSFTVAGRGGLSEDPTLPISSFEVWADWNDYTQPTFRSTNRQLDSKLFRQQQPPLVEATSWRVNANGQVELYANVSDASNYITKSSCR</sequence>
<dbReference type="RefSeq" id="WP_190465187.1">
    <property type="nucleotide sequence ID" value="NZ_JACJPW010000035.1"/>
</dbReference>
<evidence type="ECO:0000313" key="3">
    <source>
        <dbReference type="Proteomes" id="UP000641646"/>
    </source>
</evidence>
<accession>A0A926ZGV4</accession>
<protein>
    <submittedName>
        <fullName evidence="2">Filamentous hemagglutinin N-terminal domain-containing protein</fullName>
    </submittedName>
</protein>
<dbReference type="InterPro" id="IPR008638">
    <property type="entry name" value="FhaB/CdiA-like_TPS"/>
</dbReference>
<dbReference type="InterPro" id="IPR012334">
    <property type="entry name" value="Pectin_lyas_fold"/>
</dbReference>
<dbReference type="Proteomes" id="UP000641646">
    <property type="component" value="Unassembled WGS sequence"/>
</dbReference>
<evidence type="ECO:0000259" key="1">
    <source>
        <dbReference type="SMART" id="SM00912"/>
    </source>
</evidence>
<dbReference type="InterPro" id="IPR011050">
    <property type="entry name" value="Pectin_lyase_fold/virulence"/>
</dbReference>
<proteinExistence type="predicted"/>
<dbReference type="SMART" id="SM00912">
    <property type="entry name" value="Haemagg_act"/>
    <property type="match status" value="1"/>
</dbReference>
<name>A0A926ZGV4_9CYAN</name>
<feature type="domain" description="Filamentous haemagglutinin FhaB/tRNA nuclease CdiA-like TPS" evidence="1">
    <location>
        <begin position="46"/>
        <end position="157"/>
    </location>
</feature>
<dbReference type="EMBL" id="JACJPW010000035">
    <property type="protein sequence ID" value="MBD2182375.1"/>
    <property type="molecule type" value="Genomic_DNA"/>
</dbReference>
<reference evidence="2" key="1">
    <citation type="journal article" date="2015" name="ISME J.">
        <title>Draft Genome Sequence of Streptomyces incarnatus NRRL8089, which Produces the Nucleoside Antibiotic Sinefungin.</title>
        <authorList>
            <person name="Oshima K."/>
            <person name="Hattori M."/>
            <person name="Shimizu H."/>
            <person name="Fukuda K."/>
            <person name="Nemoto M."/>
            <person name="Inagaki K."/>
            <person name="Tamura T."/>
        </authorList>
    </citation>
    <scope>NUCLEOTIDE SEQUENCE</scope>
    <source>
        <strain evidence="2">FACHB-1375</strain>
    </source>
</reference>